<evidence type="ECO:0000256" key="1">
    <source>
        <dbReference type="SAM" id="Phobius"/>
    </source>
</evidence>
<dbReference type="AlphaFoldDB" id="A0A650CPV5"/>
<keyword evidence="1" id="KW-1133">Transmembrane helix</keyword>
<keyword evidence="1" id="KW-0812">Transmembrane</keyword>
<dbReference type="GeneID" id="42798948"/>
<name>A0A650CPV5_9CREN</name>
<protein>
    <submittedName>
        <fullName evidence="2">Uncharacterized protein</fullName>
    </submittedName>
</protein>
<keyword evidence="3" id="KW-1185">Reference proteome</keyword>
<accession>A0A650CPV5</accession>
<dbReference type="Proteomes" id="UP000423396">
    <property type="component" value="Chromosome"/>
</dbReference>
<evidence type="ECO:0000313" key="2">
    <source>
        <dbReference type="EMBL" id="QGR19876.1"/>
    </source>
</evidence>
<dbReference type="KEGG" id="sazo:D1868_07715"/>
<proteinExistence type="predicted"/>
<keyword evidence="1" id="KW-0472">Membrane</keyword>
<evidence type="ECO:0000313" key="3">
    <source>
        <dbReference type="Proteomes" id="UP000423396"/>
    </source>
</evidence>
<dbReference type="EMBL" id="CP045483">
    <property type="protein sequence ID" value="QGR19876.1"/>
    <property type="molecule type" value="Genomic_DNA"/>
</dbReference>
<organism evidence="2 3">
    <name type="scientific">Stygiolobus azoricus</name>
    <dbReference type="NCBI Taxonomy" id="41675"/>
    <lineage>
        <taxon>Archaea</taxon>
        <taxon>Thermoproteota</taxon>
        <taxon>Thermoprotei</taxon>
        <taxon>Sulfolobales</taxon>
        <taxon>Sulfolobaceae</taxon>
        <taxon>Stygiolobus</taxon>
    </lineage>
</organism>
<dbReference type="RefSeq" id="WP_156007091.1">
    <property type="nucleotide sequence ID" value="NZ_CP045483.1"/>
</dbReference>
<feature type="transmembrane region" description="Helical" evidence="1">
    <location>
        <begin position="129"/>
        <end position="146"/>
    </location>
</feature>
<gene>
    <name evidence="2" type="ORF">D1868_07715</name>
</gene>
<sequence length="159" mass="17443">MIRLGLLLLSLGLTMVFLSLTTISGNTQTTVNFLHSHGVSIPSFVNSVSINLVENKSDVRAIISILNGSSNTTVVTPYSGCLSSGDYQFVLLKEINTTTGKVLNTSQYYNVTLIFKVTKAYVVSYPKDVLLQGVVLSLIGSVLWIRDISKRLHVKKEYV</sequence>
<reference evidence="2 3" key="1">
    <citation type="submission" date="2019-10" db="EMBL/GenBank/DDBJ databases">
        <title>Genome Sequences from Six Type Strain Members of the Archaeal Family Sulfolobaceae: Acidianus ambivalens, Acidianus infernus, Metallosphaera prunae, Stygiolobus azoricus, Sulfolobus metallicus, and Sulfurisphaera ohwakuensis.</title>
        <authorList>
            <person name="Counts J.A."/>
            <person name="Kelly R.M."/>
        </authorList>
    </citation>
    <scope>NUCLEOTIDE SEQUENCE [LARGE SCALE GENOMIC DNA]</scope>
    <source>
        <strain evidence="2 3">FC6</strain>
    </source>
</reference>